<comment type="pathway">
    <text evidence="1 7 8">Cofactor biosynthesis; NAD(+) biosynthesis; NAD(+) from deamido-NAD(+) (L-Gln route): step 1/1.</text>
</comment>
<evidence type="ECO:0000256" key="8">
    <source>
        <dbReference type="PIRNR" id="PIRNR006630"/>
    </source>
</evidence>
<dbReference type="Pfam" id="PF02540">
    <property type="entry name" value="NAD_synthase"/>
    <property type="match status" value="1"/>
</dbReference>
<dbReference type="GO" id="GO:0009435">
    <property type="term" value="P:NAD+ biosynthetic process"/>
    <property type="evidence" value="ECO:0007669"/>
    <property type="project" value="UniProtKB-UniRule"/>
</dbReference>
<keyword evidence="6 7" id="KW-0520">NAD</keyword>
<dbReference type="UniPathway" id="UPA00253">
    <property type="reaction ID" value="UER00334"/>
</dbReference>
<dbReference type="STRING" id="1393034.HMPREF3192_00613"/>
<comment type="catalytic activity">
    <reaction evidence="7 8">
        <text>deamido-NAD(+) + L-glutamine + ATP + H2O = L-glutamate + AMP + diphosphate + NAD(+) + H(+)</text>
        <dbReference type="Rhea" id="RHEA:24384"/>
        <dbReference type="ChEBI" id="CHEBI:15377"/>
        <dbReference type="ChEBI" id="CHEBI:15378"/>
        <dbReference type="ChEBI" id="CHEBI:29985"/>
        <dbReference type="ChEBI" id="CHEBI:30616"/>
        <dbReference type="ChEBI" id="CHEBI:33019"/>
        <dbReference type="ChEBI" id="CHEBI:57540"/>
        <dbReference type="ChEBI" id="CHEBI:58359"/>
        <dbReference type="ChEBI" id="CHEBI:58437"/>
        <dbReference type="ChEBI" id="CHEBI:456215"/>
        <dbReference type="EC" id="6.3.5.1"/>
    </reaction>
</comment>
<evidence type="ECO:0000313" key="11">
    <source>
        <dbReference type="EMBL" id="KXB35000.1"/>
    </source>
</evidence>
<evidence type="ECO:0000313" key="12">
    <source>
        <dbReference type="Proteomes" id="UP000070675"/>
    </source>
</evidence>
<dbReference type="InterPro" id="IPR041856">
    <property type="entry name" value="NAD+_synth_C"/>
</dbReference>
<dbReference type="EC" id="6.3.5.1" evidence="7 8"/>
<keyword evidence="12" id="KW-1185">Reference proteome</keyword>
<dbReference type="GO" id="GO:0003952">
    <property type="term" value="F:NAD+ synthase (glutamine-hydrolyzing) activity"/>
    <property type="evidence" value="ECO:0007669"/>
    <property type="project" value="UniProtKB-UniRule"/>
</dbReference>
<dbReference type="GO" id="GO:0008795">
    <property type="term" value="F:NAD+ synthase activity"/>
    <property type="evidence" value="ECO:0007669"/>
    <property type="project" value="UniProtKB-UniRule"/>
</dbReference>
<name>A0A133XVQ0_9ACTN</name>
<keyword evidence="3 7" id="KW-0436">Ligase</keyword>
<dbReference type="GO" id="GO:0004359">
    <property type="term" value="F:glutaminase activity"/>
    <property type="evidence" value="ECO:0007669"/>
    <property type="project" value="InterPro"/>
</dbReference>
<comment type="function">
    <text evidence="7">Catalyzes the ATP-dependent amidation of deamido-NAD to form NAD. Uses L-glutamine as a nitrogen source.</text>
</comment>
<comment type="similarity">
    <text evidence="9">Belongs to the NAD synthetase family.</text>
</comment>
<dbReference type="PATRIC" id="fig|1393034.3.peg.594"/>
<reference evidence="12" key="1">
    <citation type="submission" date="2016-01" db="EMBL/GenBank/DDBJ databases">
        <authorList>
            <person name="Mitreva M."/>
            <person name="Pepin K.H."/>
            <person name="Mihindukulasuriya K.A."/>
            <person name="Fulton R."/>
            <person name="Fronick C."/>
            <person name="O'Laughlin M."/>
            <person name="Miner T."/>
            <person name="Herter B."/>
            <person name="Rosa B.A."/>
            <person name="Cordes M."/>
            <person name="Tomlinson C."/>
            <person name="Wollam A."/>
            <person name="Palsikar V.B."/>
            <person name="Mardis E.R."/>
            <person name="Wilson R.K."/>
        </authorList>
    </citation>
    <scope>NUCLEOTIDE SEQUENCE [LARGE SCALE GENOMIC DNA]</scope>
    <source>
        <strain evidence="12">DNF00019</strain>
    </source>
</reference>
<dbReference type="OrthoDB" id="9760188at2"/>
<feature type="binding site" evidence="7">
    <location>
        <begin position="354"/>
        <end position="361"/>
    </location>
    <ligand>
        <name>ATP</name>
        <dbReference type="ChEBI" id="CHEBI:30616"/>
    </ligand>
</feature>
<feature type="binding site" evidence="7">
    <location>
        <position position="469"/>
    </location>
    <ligand>
        <name>deamido-NAD(+)</name>
        <dbReference type="ChEBI" id="CHEBI:58437"/>
        <note>ligand shared between two neighboring subunits</note>
    </ligand>
</feature>
<dbReference type="RefSeq" id="WP_066305076.1">
    <property type="nucleotide sequence ID" value="NZ_KQ959487.1"/>
</dbReference>
<feature type="binding site" evidence="7">
    <location>
        <position position="440"/>
    </location>
    <ligand>
        <name>deamido-NAD(+)</name>
        <dbReference type="ChEBI" id="CHEBI:58437"/>
        <note>ligand shared between two neighboring subunits</note>
    </ligand>
</feature>
<dbReference type="Gene3D" id="3.40.50.620">
    <property type="entry name" value="HUPs"/>
    <property type="match status" value="1"/>
</dbReference>
<feature type="active site" description="Proton acceptor; for glutaminase activity" evidence="7">
    <location>
        <position position="46"/>
    </location>
</feature>
<dbReference type="PANTHER" id="PTHR23090:SF9">
    <property type="entry name" value="GLUTAMINE-DEPENDENT NAD(+) SYNTHETASE"/>
    <property type="match status" value="1"/>
</dbReference>
<evidence type="ECO:0000256" key="4">
    <source>
        <dbReference type="ARBA" id="ARBA00022741"/>
    </source>
</evidence>
<feature type="binding site" evidence="7">
    <location>
        <begin position="474"/>
        <end position="477"/>
    </location>
    <ligand>
        <name>deamido-NAD(+)</name>
        <dbReference type="ChEBI" id="CHEBI:58437"/>
        <note>ligand shared between two neighboring subunits</note>
    </ligand>
</feature>
<comment type="similarity">
    <text evidence="2 7 8">In the C-terminal section; belongs to the NAD synthetase family.</text>
</comment>
<keyword evidence="5 7" id="KW-0067">ATP-binding</keyword>
<keyword evidence="4 7" id="KW-0547">Nucleotide-binding</keyword>
<protein>
    <recommendedName>
        <fullName evidence="7 8">Glutamine-dependent NAD(+) synthetase</fullName>
        <ecNumber evidence="7 8">6.3.5.1</ecNumber>
    </recommendedName>
    <alternativeName>
        <fullName evidence="7 8">NAD(+) synthase [glutamine-hydrolyzing]</fullName>
    </alternativeName>
</protein>
<dbReference type="EMBL" id="LSCR01000007">
    <property type="protein sequence ID" value="KXB35000.1"/>
    <property type="molecule type" value="Genomic_DNA"/>
</dbReference>
<evidence type="ECO:0000256" key="3">
    <source>
        <dbReference type="ARBA" id="ARBA00022598"/>
    </source>
</evidence>
<gene>
    <name evidence="7" type="primary">nadE</name>
    <name evidence="11" type="ORF">HMPREF3192_00613</name>
</gene>
<organism evidence="11 12">
    <name type="scientific">Atopobium deltae</name>
    <dbReference type="NCBI Taxonomy" id="1393034"/>
    <lineage>
        <taxon>Bacteria</taxon>
        <taxon>Bacillati</taxon>
        <taxon>Actinomycetota</taxon>
        <taxon>Coriobacteriia</taxon>
        <taxon>Coriobacteriales</taxon>
        <taxon>Atopobiaceae</taxon>
        <taxon>Atopobium</taxon>
    </lineage>
</organism>
<dbReference type="CDD" id="cd07570">
    <property type="entry name" value="GAT_Gln-NAD-synth"/>
    <property type="match status" value="1"/>
</dbReference>
<dbReference type="CDD" id="cd00553">
    <property type="entry name" value="NAD_synthase"/>
    <property type="match status" value="1"/>
</dbReference>
<feature type="active site" description="Nucleophile; for glutaminase activity" evidence="7">
    <location>
        <position position="171"/>
    </location>
</feature>
<evidence type="ECO:0000256" key="7">
    <source>
        <dbReference type="HAMAP-Rule" id="MF_02090"/>
    </source>
</evidence>
<feature type="binding site" evidence="7">
    <location>
        <position position="204"/>
    </location>
    <ligand>
        <name>L-glutamine</name>
        <dbReference type="ChEBI" id="CHEBI:58359"/>
    </ligand>
</feature>
<dbReference type="HAMAP" id="MF_02090">
    <property type="entry name" value="NadE_glutamine_dep"/>
    <property type="match status" value="1"/>
</dbReference>
<dbReference type="Proteomes" id="UP000070675">
    <property type="component" value="Unassembled WGS sequence"/>
</dbReference>
<feature type="binding site" evidence="7">
    <location>
        <position position="198"/>
    </location>
    <ligand>
        <name>L-glutamine</name>
        <dbReference type="ChEBI" id="CHEBI:58359"/>
    </ligand>
</feature>
<evidence type="ECO:0000259" key="10">
    <source>
        <dbReference type="PROSITE" id="PS50263"/>
    </source>
</evidence>
<dbReference type="NCBIfam" id="NF002730">
    <property type="entry name" value="PRK02628.1"/>
    <property type="match status" value="1"/>
</dbReference>
<dbReference type="Pfam" id="PF00795">
    <property type="entry name" value="CN_hydrolase"/>
    <property type="match status" value="1"/>
</dbReference>
<dbReference type="InterPro" id="IPR014445">
    <property type="entry name" value="Gln-dep_NAD_synthase"/>
</dbReference>
<dbReference type="NCBIfam" id="TIGR00552">
    <property type="entry name" value="nadE"/>
    <property type="match status" value="1"/>
</dbReference>
<evidence type="ECO:0000256" key="5">
    <source>
        <dbReference type="ARBA" id="ARBA00022840"/>
    </source>
</evidence>
<dbReference type="InterPro" id="IPR036526">
    <property type="entry name" value="C-N_Hydrolase_sf"/>
</dbReference>
<dbReference type="InterPro" id="IPR022310">
    <property type="entry name" value="NAD/GMP_synthase"/>
</dbReference>
<sequence>MKDGFITVAAVTPHLRVADVAYNTEQTLASIREAYQVGAQFIILPELGLTGYTCADLFWQETLLDAAQQALRDLIDKTSDLETCICVGLPVVVQQKLYNCAAVFSAGRLLGLVPKQAVPNYNEFYEARHFTAGPQEVSSIAFAGAQQVPFGTRQLFSVVSNPDVCLAVELCEDLWIAQPPSTQAALAGATLIANLSASPEVVGKSAYRRLLVTSQSARLAAGYVYASAGWEESTTDLVFGGHNLICENGALLAQTQPFGAHIAIAQIDIERLVADRRRVSTFTTQVDPRSQGFVTTTFDLALADVTLTRYVDPHPFVPSSGEKRQQRCEEIFEIQAHGLAKRLMHTGSQRVVVGLSGGLDSTLALLVCARAFDLLDLDHEGILAVTMPGFGTTERTHTNACELSQAVGSSLLEVSIVDAVRQHFADIGHDENIHDVTYENAQARERTQVLMDIANRESALVVGTGDLSELALGWATYNGDHMSMYAPNASVPKTLVRHLVDYVADVCESEELSAVLLDIVATPVSPELLPASADGSIAQKTEEVVGPYELHDFFLYYVLRYGFIPAKIYRLACHAFCSSSGASRAGSSACVAARGAVVAKGQAFTHTAYDKTTILHWLRVFYKRFFQQQFKRSCLPDGPKVGSVAVSPRGDLRIPSDAVAELWLKQLDELGAE</sequence>
<dbReference type="PROSITE" id="PS50263">
    <property type="entry name" value="CN_HYDROLASE"/>
    <property type="match status" value="1"/>
</dbReference>
<accession>A0A133XVQ0</accession>
<dbReference type="Gene3D" id="1.10.10.1140">
    <property type="entry name" value="Glutamine-dependent NAD+ synthetase, C-terminal domain"/>
    <property type="match status" value="1"/>
</dbReference>
<evidence type="ECO:0000256" key="1">
    <source>
        <dbReference type="ARBA" id="ARBA00005188"/>
    </source>
</evidence>
<evidence type="ECO:0000256" key="2">
    <source>
        <dbReference type="ARBA" id="ARBA00007145"/>
    </source>
</evidence>
<feature type="binding site" evidence="7">
    <location>
        <position position="121"/>
    </location>
    <ligand>
        <name>L-glutamine</name>
        <dbReference type="ChEBI" id="CHEBI:58359"/>
    </ligand>
</feature>
<dbReference type="GO" id="GO:0005524">
    <property type="term" value="F:ATP binding"/>
    <property type="evidence" value="ECO:0007669"/>
    <property type="project" value="UniProtKB-UniRule"/>
</dbReference>
<dbReference type="AlphaFoldDB" id="A0A133XVQ0"/>
<dbReference type="SUPFAM" id="SSF56317">
    <property type="entry name" value="Carbon-nitrogen hydrolase"/>
    <property type="match status" value="1"/>
</dbReference>
<evidence type="ECO:0000256" key="6">
    <source>
        <dbReference type="ARBA" id="ARBA00023027"/>
    </source>
</evidence>
<evidence type="ECO:0000256" key="9">
    <source>
        <dbReference type="RuleBase" id="RU003811"/>
    </source>
</evidence>
<dbReference type="InterPro" id="IPR003010">
    <property type="entry name" value="C-N_Hydrolase"/>
</dbReference>
<dbReference type="InterPro" id="IPR014729">
    <property type="entry name" value="Rossmann-like_a/b/a_fold"/>
</dbReference>
<dbReference type="SUPFAM" id="SSF52402">
    <property type="entry name" value="Adenine nucleotide alpha hydrolases-like"/>
    <property type="match status" value="1"/>
</dbReference>
<feature type="domain" description="CN hydrolase" evidence="10">
    <location>
        <begin position="6"/>
        <end position="269"/>
    </location>
</feature>
<feature type="binding site" evidence="7">
    <location>
        <position position="631"/>
    </location>
    <ligand>
        <name>deamido-NAD(+)</name>
        <dbReference type="ChEBI" id="CHEBI:58437"/>
        <note>ligand shared between two neighboring subunits</note>
    </ligand>
</feature>
<feature type="active site" description="For glutaminase activity" evidence="7">
    <location>
        <position position="115"/>
    </location>
</feature>
<dbReference type="PIRSF" id="PIRSF006630">
    <property type="entry name" value="NADS_GAT"/>
    <property type="match status" value="1"/>
</dbReference>
<dbReference type="InterPro" id="IPR003694">
    <property type="entry name" value="NAD_synthase"/>
</dbReference>
<dbReference type="Gene3D" id="3.60.110.10">
    <property type="entry name" value="Carbon-nitrogen hydrolase"/>
    <property type="match status" value="1"/>
</dbReference>
<dbReference type="GO" id="GO:0005737">
    <property type="term" value="C:cytoplasm"/>
    <property type="evidence" value="ECO:0007669"/>
    <property type="project" value="InterPro"/>
</dbReference>
<dbReference type="PANTHER" id="PTHR23090">
    <property type="entry name" value="NH 3 /GLUTAMINE-DEPENDENT NAD + SYNTHETASE"/>
    <property type="match status" value="1"/>
</dbReference>
<comment type="caution">
    <text evidence="11">The sequence shown here is derived from an EMBL/GenBank/DDBJ whole genome shotgun (WGS) entry which is preliminary data.</text>
</comment>
<feature type="binding site" evidence="7">
    <location>
        <position position="464"/>
    </location>
    <ligand>
        <name>ATP</name>
        <dbReference type="ChEBI" id="CHEBI:30616"/>
    </ligand>
</feature>
<proteinExistence type="inferred from homology"/>